<evidence type="ECO:0000256" key="4">
    <source>
        <dbReference type="ARBA" id="ARBA00023125"/>
    </source>
</evidence>
<dbReference type="GO" id="GO:0030170">
    <property type="term" value="F:pyridoxal phosphate binding"/>
    <property type="evidence" value="ECO:0007669"/>
    <property type="project" value="InterPro"/>
</dbReference>
<keyword evidence="5" id="KW-0804">Transcription</keyword>
<dbReference type="GO" id="GO:0003677">
    <property type="term" value="F:DNA binding"/>
    <property type="evidence" value="ECO:0007669"/>
    <property type="project" value="UniProtKB-KW"/>
</dbReference>
<dbReference type="InterPro" id="IPR015424">
    <property type="entry name" value="PyrdxlP-dep_Trfase"/>
</dbReference>
<dbReference type="CDD" id="cd00609">
    <property type="entry name" value="AAT_like"/>
    <property type="match status" value="1"/>
</dbReference>
<reference evidence="7 8" key="1">
    <citation type="submission" date="2017-09" db="EMBL/GenBank/DDBJ databases">
        <authorList>
            <person name="Ehlers B."/>
            <person name="Leendertz F.H."/>
        </authorList>
    </citation>
    <scope>NUCLEOTIDE SEQUENCE [LARGE SCALE GENOMIC DNA]</scope>
    <source>
        <strain evidence="7 8">DSM 18289</strain>
    </source>
</reference>
<dbReference type="InterPro" id="IPR036388">
    <property type="entry name" value="WH-like_DNA-bd_sf"/>
</dbReference>
<keyword evidence="3" id="KW-0805">Transcription regulation</keyword>
<dbReference type="InterPro" id="IPR051446">
    <property type="entry name" value="HTH_trans_reg/aminotransferase"/>
</dbReference>
<evidence type="ECO:0000256" key="2">
    <source>
        <dbReference type="ARBA" id="ARBA00022898"/>
    </source>
</evidence>
<accession>A0A285PCR1</accession>
<dbReference type="PROSITE" id="PS50949">
    <property type="entry name" value="HTH_GNTR"/>
    <property type="match status" value="1"/>
</dbReference>
<dbReference type="Gene3D" id="1.10.10.10">
    <property type="entry name" value="Winged helix-like DNA-binding domain superfamily/Winged helix DNA-binding domain"/>
    <property type="match status" value="1"/>
</dbReference>
<dbReference type="SUPFAM" id="SSF53383">
    <property type="entry name" value="PLP-dependent transferases"/>
    <property type="match status" value="1"/>
</dbReference>
<keyword evidence="2" id="KW-0663">Pyridoxal phosphate</keyword>
<evidence type="ECO:0000313" key="7">
    <source>
        <dbReference type="EMBL" id="SNZ19033.1"/>
    </source>
</evidence>
<dbReference type="Pfam" id="PF00155">
    <property type="entry name" value="Aminotran_1_2"/>
    <property type="match status" value="1"/>
</dbReference>
<dbReference type="Gene3D" id="3.40.640.10">
    <property type="entry name" value="Type I PLP-dependent aspartate aminotransferase-like (Major domain)"/>
    <property type="match status" value="1"/>
</dbReference>
<protein>
    <submittedName>
        <fullName evidence="7">Transcriptional regulator, GntR family</fullName>
    </submittedName>
</protein>
<evidence type="ECO:0000259" key="6">
    <source>
        <dbReference type="PROSITE" id="PS50949"/>
    </source>
</evidence>
<sequence length="443" mass="49306">MATKHAIELAKQHGQSEMQIATAQELADDIRKKIEEGRLKPGDRLEPIRSLAETVGLNRNTVAAAYKKLQHLGLVEPSGRNMRVSLRPIINDEEYLRRTYPGVVDLSFNNPDPALLPDATKVLHEMSIGSPSLYGDPADNQQLCKHFLNLNKTLEYPDGEMIISSGNTDVMERLLRLYLSFGDKVAIEDPCYMKLLHLVRANGLTPLPLSMDSEGIIPQSLKDMLEAGAKAVFVTPRAQNPTGVCITVDRARELREVLDQFPDVLVVEDEHAGPLIRSKANSLIDPKRNHWAILHSAAKYLGPDLRVGGTIASPRTIGRLRSQRALGGQAISHIMQTLTCKLFELAELKSLFISTATTYARRRIAFEKALTDHNVPYWPGTGLNVWIPAPRAERLAGRLFREGWEVRTGSEFCLQSENGLRVTISQLEETTCHSLAKAISDHY</sequence>
<dbReference type="CDD" id="cd07377">
    <property type="entry name" value="WHTH_GntR"/>
    <property type="match status" value="1"/>
</dbReference>
<keyword evidence="4" id="KW-0238">DNA-binding</keyword>
<proteinExistence type="inferred from homology"/>
<evidence type="ECO:0000313" key="8">
    <source>
        <dbReference type="Proteomes" id="UP000219439"/>
    </source>
</evidence>
<dbReference type="Proteomes" id="UP000219439">
    <property type="component" value="Unassembled WGS sequence"/>
</dbReference>
<dbReference type="Pfam" id="PF00392">
    <property type="entry name" value="GntR"/>
    <property type="match status" value="1"/>
</dbReference>
<dbReference type="SMART" id="SM00345">
    <property type="entry name" value="HTH_GNTR"/>
    <property type="match status" value="1"/>
</dbReference>
<dbReference type="SUPFAM" id="SSF46785">
    <property type="entry name" value="Winged helix' DNA-binding domain"/>
    <property type="match status" value="1"/>
</dbReference>
<dbReference type="PANTHER" id="PTHR46577:SF1">
    <property type="entry name" value="HTH-TYPE TRANSCRIPTIONAL REGULATORY PROTEIN GABR"/>
    <property type="match status" value="1"/>
</dbReference>
<keyword evidence="8" id="KW-1185">Reference proteome</keyword>
<feature type="domain" description="HTH gntR-type" evidence="6">
    <location>
        <begin position="20"/>
        <end position="87"/>
    </location>
</feature>
<dbReference type="PANTHER" id="PTHR46577">
    <property type="entry name" value="HTH-TYPE TRANSCRIPTIONAL REGULATORY PROTEIN GABR"/>
    <property type="match status" value="1"/>
</dbReference>
<dbReference type="InterPro" id="IPR004839">
    <property type="entry name" value="Aminotransferase_I/II_large"/>
</dbReference>
<evidence type="ECO:0000256" key="1">
    <source>
        <dbReference type="ARBA" id="ARBA00005384"/>
    </source>
</evidence>
<evidence type="ECO:0000256" key="5">
    <source>
        <dbReference type="ARBA" id="ARBA00023163"/>
    </source>
</evidence>
<dbReference type="AlphaFoldDB" id="A0A285PCR1"/>
<dbReference type="InterPro" id="IPR000524">
    <property type="entry name" value="Tscrpt_reg_HTH_GntR"/>
</dbReference>
<dbReference type="InterPro" id="IPR036390">
    <property type="entry name" value="WH_DNA-bd_sf"/>
</dbReference>
<dbReference type="InterPro" id="IPR015421">
    <property type="entry name" value="PyrdxlP-dep_Trfase_major"/>
</dbReference>
<dbReference type="OrthoDB" id="9808770at2"/>
<organism evidence="7 8">
    <name type="scientific">Cohaesibacter gelatinilyticus</name>
    <dbReference type="NCBI Taxonomy" id="372072"/>
    <lineage>
        <taxon>Bacteria</taxon>
        <taxon>Pseudomonadati</taxon>
        <taxon>Pseudomonadota</taxon>
        <taxon>Alphaproteobacteria</taxon>
        <taxon>Hyphomicrobiales</taxon>
        <taxon>Cohaesibacteraceae</taxon>
    </lineage>
</organism>
<name>A0A285PCR1_9HYPH</name>
<gene>
    <name evidence="7" type="ORF">SAMN06265368_2110</name>
</gene>
<comment type="similarity">
    <text evidence="1">In the C-terminal section; belongs to the class-I pyridoxal-phosphate-dependent aminotransferase family.</text>
</comment>
<dbReference type="EMBL" id="OBEL01000002">
    <property type="protein sequence ID" value="SNZ19033.1"/>
    <property type="molecule type" value="Genomic_DNA"/>
</dbReference>
<dbReference type="GO" id="GO:0003700">
    <property type="term" value="F:DNA-binding transcription factor activity"/>
    <property type="evidence" value="ECO:0007669"/>
    <property type="project" value="InterPro"/>
</dbReference>
<evidence type="ECO:0000256" key="3">
    <source>
        <dbReference type="ARBA" id="ARBA00023015"/>
    </source>
</evidence>